<accession>A0A1C3EQL1</accession>
<proteinExistence type="predicted"/>
<dbReference type="OrthoDB" id="213513at2"/>
<name>A0A1C3EQL1_9PLAN</name>
<keyword evidence="2" id="KW-1185">Reference proteome</keyword>
<evidence type="ECO:0000313" key="2">
    <source>
        <dbReference type="Proteomes" id="UP000094828"/>
    </source>
</evidence>
<dbReference type="RefSeq" id="WP_068845999.1">
    <property type="nucleotide sequence ID" value="NZ_LYDR01000033.1"/>
</dbReference>
<gene>
    <name evidence="1" type="ORF">A6X21_17060</name>
</gene>
<dbReference type="Proteomes" id="UP000094828">
    <property type="component" value="Unassembled WGS sequence"/>
</dbReference>
<dbReference type="EMBL" id="LYDR01000033">
    <property type="protein sequence ID" value="ODA35513.1"/>
    <property type="molecule type" value="Genomic_DNA"/>
</dbReference>
<organism evidence="1 2">
    <name type="scientific">Planctopirus hydrillae</name>
    <dbReference type="NCBI Taxonomy" id="1841610"/>
    <lineage>
        <taxon>Bacteria</taxon>
        <taxon>Pseudomonadati</taxon>
        <taxon>Planctomycetota</taxon>
        <taxon>Planctomycetia</taxon>
        <taxon>Planctomycetales</taxon>
        <taxon>Planctomycetaceae</taxon>
        <taxon>Planctopirus</taxon>
    </lineage>
</organism>
<evidence type="ECO:0000313" key="1">
    <source>
        <dbReference type="EMBL" id="ODA35513.1"/>
    </source>
</evidence>
<reference evidence="1 2" key="1">
    <citation type="submission" date="2016-05" db="EMBL/GenBank/DDBJ databases">
        <title>Genomic and physiological characterization of Planctopirus sp. isolated from fresh water lake.</title>
        <authorList>
            <person name="Subhash Y."/>
            <person name="Ramana C."/>
        </authorList>
    </citation>
    <scope>NUCLEOTIDE SEQUENCE [LARGE SCALE GENOMIC DNA]</scope>
    <source>
        <strain evidence="1 2">JC280</strain>
    </source>
</reference>
<comment type="caution">
    <text evidence="1">The sequence shown here is derived from an EMBL/GenBank/DDBJ whole genome shotgun (WGS) entry which is preliminary data.</text>
</comment>
<sequence>MVEPSAELTVAELERMLTKRRQELTSLIGQRDKLQKELDVISRRITELQGGSEFTPSRSPAYNSGRGRNPVSLRHTVISILTQYPPGYALSDLSDKIIETGYKTSSKNFRNVLYQCLYNTPQIYHDSKTGTYRINPKSDT</sequence>
<dbReference type="AlphaFoldDB" id="A0A1C3EQL1"/>
<protein>
    <submittedName>
        <fullName evidence="1">Uncharacterized protein</fullName>
    </submittedName>
</protein>